<feature type="binding site" evidence="11">
    <location>
        <position position="239"/>
    </location>
    <ligand>
        <name>Zn(2+)</name>
        <dbReference type="ChEBI" id="CHEBI:29105"/>
    </ligand>
</feature>
<evidence type="ECO:0000256" key="8">
    <source>
        <dbReference type="ARBA" id="ARBA00023159"/>
    </source>
</evidence>
<comment type="similarity">
    <text evidence="2">Belongs to the p53 family.</text>
</comment>
<keyword evidence="4 11" id="KW-0479">Metal-binding</keyword>
<dbReference type="GO" id="GO:0006915">
    <property type="term" value="P:apoptotic process"/>
    <property type="evidence" value="ECO:0007669"/>
    <property type="project" value="UniProtKB-KW"/>
</dbReference>
<dbReference type="AlphaFoldDB" id="A0A834KT66"/>
<evidence type="ECO:0000256" key="11">
    <source>
        <dbReference type="PIRSR" id="PIRSR602117-1"/>
    </source>
</evidence>
<keyword evidence="9" id="KW-0804">Transcription</keyword>
<evidence type="ECO:0000256" key="1">
    <source>
        <dbReference type="ARBA" id="ARBA00004123"/>
    </source>
</evidence>
<dbReference type="Gene3D" id="2.60.40.720">
    <property type="match status" value="1"/>
</dbReference>
<evidence type="ECO:0000313" key="13">
    <source>
        <dbReference type="EMBL" id="KAF7412596.1"/>
    </source>
</evidence>
<evidence type="ECO:0000313" key="14">
    <source>
        <dbReference type="Proteomes" id="UP000614350"/>
    </source>
</evidence>
<dbReference type="InterPro" id="IPR008967">
    <property type="entry name" value="p53-like_TF_DNA-bd_sf"/>
</dbReference>
<dbReference type="PANTHER" id="PTHR11447:SF16">
    <property type="entry name" value="P53 PROTEIN LONG FORM VARIANT 1"/>
    <property type="match status" value="1"/>
</dbReference>
<sequence>MSNSNEFSDWQESFLFEDAVYDQLRKEMIDNNLPLLTKEIMEDIQEEKYNVHNYSNQENTLEEQDQEQFYPRPEAIPTKEEFPGHLNFQLLLPNQNAPKHWVSDYCTDSIFDIQLQNLQSTEKKTKYSQNLQKVFINMEQTLPLRFKWDPPLDGLYLRTSMVFSLDQYRNDPVQRCHNHMAQSNRSNQDIDPRIIKHVVRCTDPLSMYEENNEHLSIVTPLRTPQVGSQYVQMYFKFFCKNSCTSGMNRRPTELVFTLEDHMYKVIGRRRLLVRVCSCPKRDKEKEEAEAMNTLPNAKKRKLSAPSNKKVMLPSCDTHVYNVQLNVVGKENYLAVMKYAYDVMAGQASRTGQFEFFKPYMDDILHKMP</sequence>
<comment type="cofactor">
    <cofactor evidence="11">
        <name>Zn(2+)</name>
        <dbReference type="ChEBI" id="CHEBI:29105"/>
    </cofactor>
    <text evidence="11">Binds 1 zinc ion per subunit.</text>
</comment>
<protein>
    <recommendedName>
        <fullName evidence="12">p53 DNA-binding domain-containing protein</fullName>
    </recommendedName>
</protein>
<keyword evidence="10" id="KW-0539">Nucleus</keyword>
<keyword evidence="14" id="KW-1185">Reference proteome</keyword>
<dbReference type="Pfam" id="PF00870">
    <property type="entry name" value="P53"/>
    <property type="match status" value="1"/>
</dbReference>
<reference evidence="13" key="1">
    <citation type="journal article" date="2020" name="G3 (Bethesda)">
        <title>High-Quality Assemblies for Three Invasive Social Wasps from the &lt;i&gt;Vespula&lt;/i&gt; Genus.</title>
        <authorList>
            <person name="Harrop T.W.R."/>
            <person name="Guhlin J."/>
            <person name="McLaughlin G.M."/>
            <person name="Permina E."/>
            <person name="Stockwell P."/>
            <person name="Gilligan J."/>
            <person name="Le Lec M.F."/>
            <person name="Gruber M.A.M."/>
            <person name="Quinn O."/>
            <person name="Lovegrove M."/>
            <person name="Duncan E.J."/>
            <person name="Remnant E.J."/>
            <person name="Van Eeckhoven J."/>
            <person name="Graham B."/>
            <person name="Knapp R.A."/>
            <person name="Langford K.W."/>
            <person name="Kronenberg Z."/>
            <person name="Press M.O."/>
            <person name="Eacker S.M."/>
            <person name="Wilson-Rankin E.E."/>
            <person name="Purcell J."/>
            <person name="Lester P.J."/>
            <person name="Dearden P.K."/>
        </authorList>
    </citation>
    <scope>NUCLEOTIDE SEQUENCE</scope>
    <source>
        <strain evidence="13">Marl-1</strain>
    </source>
</reference>
<feature type="binding site" evidence="11">
    <location>
        <position position="179"/>
    </location>
    <ligand>
        <name>Zn(2+)</name>
        <dbReference type="ChEBI" id="CHEBI:29105"/>
    </ligand>
</feature>
<comment type="subcellular location">
    <subcellularLocation>
        <location evidence="1">Nucleus</location>
    </subcellularLocation>
</comment>
<feature type="domain" description="p53 DNA-binding" evidence="12">
    <location>
        <begin position="104"/>
        <end position="289"/>
    </location>
</feature>
<dbReference type="Proteomes" id="UP000614350">
    <property type="component" value="Unassembled WGS sequence"/>
</dbReference>
<name>A0A834KT66_VESVU</name>
<gene>
    <name evidence="13" type="ORF">HZH66_001492</name>
</gene>
<dbReference type="PANTHER" id="PTHR11447">
    <property type="entry name" value="CELLULAR TUMOR ANTIGEN P53"/>
    <property type="match status" value="1"/>
</dbReference>
<keyword evidence="8" id="KW-0010">Activator</keyword>
<evidence type="ECO:0000259" key="12">
    <source>
        <dbReference type="Pfam" id="PF00870"/>
    </source>
</evidence>
<comment type="caution">
    <text evidence="13">The sequence shown here is derived from an EMBL/GenBank/DDBJ whole genome shotgun (WGS) entry which is preliminary data.</text>
</comment>
<evidence type="ECO:0000256" key="2">
    <source>
        <dbReference type="ARBA" id="ARBA00006167"/>
    </source>
</evidence>
<feature type="binding site" evidence="11">
    <location>
        <position position="176"/>
    </location>
    <ligand>
        <name>Zn(2+)</name>
        <dbReference type="ChEBI" id="CHEBI:29105"/>
    </ligand>
</feature>
<keyword evidence="7" id="KW-0238">DNA-binding</keyword>
<evidence type="ECO:0000256" key="6">
    <source>
        <dbReference type="ARBA" id="ARBA00023015"/>
    </source>
</evidence>
<dbReference type="EMBL" id="JACSEA010000001">
    <property type="protein sequence ID" value="KAF7412596.1"/>
    <property type="molecule type" value="Genomic_DNA"/>
</dbReference>
<organism evidence="13 14">
    <name type="scientific">Vespula vulgaris</name>
    <name type="common">Yellow jacket</name>
    <name type="synonym">Wasp</name>
    <dbReference type="NCBI Taxonomy" id="7454"/>
    <lineage>
        <taxon>Eukaryota</taxon>
        <taxon>Metazoa</taxon>
        <taxon>Ecdysozoa</taxon>
        <taxon>Arthropoda</taxon>
        <taxon>Hexapoda</taxon>
        <taxon>Insecta</taxon>
        <taxon>Pterygota</taxon>
        <taxon>Neoptera</taxon>
        <taxon>Endopterygota</taxon>
        <taxon>Hymenoptera</taxon>
        <taxon>Apocrita</taxon>
        <taxon>Aculeata</taxon>
        <taxon>Vespoidea</taxon>
        <taxon>Vespidae</taxon>
        <taxon>Vespinae</taxon>
        <taxon>Vespula</taxon>
    </lineage>
</organism>
<dbReference type="GO" id="GO:0046872">
    <property type="term" value="F:metal ion binding"/>
    <property type="evidence" value="ECO:0007669"/>
    <property type="project" value="UniProtKB-KW"/>
</dbReference>
<keyword evidence="3" id="KW-0053">Apoptosis</keyword>
<evidence type="ECO:0000256" key="7">
    <source>
        <dbReference type="ARBA" id="ARBA00023125"/>
    </source>
</evidence>
<keyword evidence="5 11" id="KW-0862">Zinc</keyword>
<dbReference type="GO" id="GO:0000978">
    <property type="term" value="F:RNA polymerase II cis-regulatory region sequence-specific DNA binding"/>
    <property type="evidence" value="ECO:0007669"/>
    <property type="project" value="TreeGrafter"/>
</dbReference>
<dbReference type="GO" id="GO:0000981">
    <property type="term" value="F:DNA-binding transcription factor activity, RNA polymerase II-specific"/>
    <property type="evidence" value="ECO:0007669"/>
    <property type="project" value="TreeGrafter"/>
</dbReference>
<feature type="binding site" evidence="11">
    <location>
        <position position="243"/>
    </location>
    <ligand>
        <name>Zn(2+)</name>
        <dbReference type="ChEBI" id="CHEBI:29105"/>
    </ligand>
</feature>
<evidence type="ECO:0000256" key="5">
    <source>
        <dbReference type="ARBA" id="ARBA00022833"/>
    </source>
</evidence>
<evidence type="ECO:0000256" key="9">
    <source>
        <dbReference type="ARBA" id="ARBA00023163"/>
    </source>
</evidence>
<dbReference type="InterPro" id="IPR002117">
    <property type="entry name" value="p53_tumour_suppressor"/>
</dbReference>
<dbReference type="InterPro" id="IPR012346">
    <property type="entry name" value="p53/RUNT-type_TF_DNA-bd_sf"/>
</dbReference>
<dbReference type="PRINTS" id="PR00386">
    <property type="entry name" value="P53SUPPRESSR"/>
</dbReference>
<dbReference type="CDD" id="cd08367">
    <property type="entry name" value="P53"/>
    <property type="match status" value="1"/>
</dbReference>
<proteinExistence type="inferred from homology"/>
<evidence type="ECO:0000256" key="4">
    <source>
        <dbReference type="ARBA" id="ARBA00022723"/>
    </source>
</evidence>
<evidence type="ECO:0000256" key="3">
    <source>
        <dbReference type="ARBA" id="ARBA00022703"/>
    </source>
</evidence>
<dbReference type="GO" id="GO:0005634">
    <property type="term" value="C:nucleus"/>
    <property type="evidence" value="ECO:0007669"/>
    <property type="project" value="UniProtKB-SubCell"/>
</dbReference>
<keyword evidence="6" id="KW-0805">Transcription regulation</keyword>
<accession>A0A834KT66</accession>
<dbReference type="InterPro" id="IPR011615">
    <property type="entry name" value="p53_DNA-bd"/>
</dbReference>
<dbReference type="SUPFAM" id="SSF49417">
    <property type="entry name" value="p53-like transcription factors"/>
    <property type="match status" value="1"/>
</dbReference>
<evidence type="ECO:0000256" key="10">
    <source>
        <dbReference type="ARBA" id="ARBA00023242"/>
    </source>
</evidence>